<dbReference type="OrthoDB" id="2285533at2759"/>
<keyword evidence="3" id="KW-0963">Cytoplasm</keyword>
<dbReference type="InterPro" id="IPR050936">
    <property type="entry name" value="AP-1-like"/>
</dbReference>
<feature type="compositionally biased region" description="Basic and acidic residues" evidence="5">
    <location>
        <begin position="159"/>
        <end position="168"/>
    </location>
</feature>
<feature type="compositionally biased region" description="Basic and acidic residues" evidence="5">
    <location>
        <begin position="517"/>
        <end position="531"/>
    </location>
</feature>
<gene>
    <name evidence="7" type="ORF">B0A55_01963</name>
</gene>
<evidence type="ECO:0000256" key="5">
    <source>
        <dbReference type="SAM" id="MobiDB-lite"/>
    </source>
</evidence>
<keyword evidence="8" id="KW-1185">Reference proteome</keyword>
<dbReference type="PANTHER" id="PTHR40621">
    <property type="entry name" value="TRANSCRIPTION FACTOR KAPC-RELATED"/>
    <property type="match status" value="1"/>
</dbReference>
<feature type="region of interest" description="Disordered" evidence="5">
    <location>
        <begin position="291"/>
        <end position="350"/>
    </location>
</feature>
<feature type="region of interest" description="Disordered" evidence="5">
    <location>
        <begin position="454"/>
        <end position="493"/>
    </location>
</feature>
<dbReference type="SMART" id="SM00338">
    <property type="entry name" value="BRLZ"/>
    <property type="match status" value="1"/>
</dbReference>
<feature type="compositionally biased region" description="Gly residues" evidence="5">
    <location>
        <begin position="578"/>
        <end position="591"/>
    </location>
</feature>
<dbReference type="Pfam" id="PF09598">
    <property type="entry name" value="Stm1_N"/>
    <property type="match status" value="1"/>
</dbReference>
<dbReference type="Proteomes" id="UP000309340">
    <property type="component" value="Unassembled WGS sequence"/>
</dbReference>
<dbReference type="AlphaFoldDB" id="A0A4U0XN46"/>
<feature type="compositionally biased region" description="Basic and acidic residues" evidence="5">
    <location>
        <begin position="608"/>
        <end position="633"/>
    </location>
</feature>
<feature type="compositionally biased region" description="Basic and acidic residues" evidence="5">
    <location>
        <begin position="592"/>
        <end position="601"/>
    </location>
</feature>
<keyword evidence="4" id="KW-0539">Nucleus</keyword>
<sequence>MAAAGKIEDEGMADGTPSSVESTPEAEVLAGASQEQPMQPVKRKGGRKPIYATSEERKQRNRQAQAAFRERRTEYIKQLEATIKQNEDSLATLQQSHRTAADECLMLRYKNSLLERILLEKGIDVQAELQMKTGSPILGPGFMPPEQEYDTQEPQSMLDHTDPQDVEHASNTSPTLQGTYPPQFEPQRHHSQQEYYQQQYGGNALPQQMAPPQQPFGEAQRQQQAMPTSQPQARHSISGPFAMGQVIDPNDPMLDADPFGLSASMHYPTAYSAVEHRPHGSQIASKNLYDLLGNDPELDPDREPEPPTKAVDKPVQRPGKRNAGAEGPGSDAPRASGAGGRGGREQGNTRADLGMWDTFARCLGVTREARLARVTTVLSNVTTDCARTVTLTASEDHVSTATLTAGHARLVEDAEGAVEEAGASTVALGLPATTNTGPGEWADEKAGEAIAEAETKEEPGFTPDTAAADPAFSNGPEGITKEEDVAPAEPEDNTKSYDQYLADLAEKRLALGGSTLETRKANEGSKQKFPEGKAFSRNPESENFIAAASGKAKKQKEVREKDTLVLEGQYYAPVEQPGGRGGGRGGRGGGFRGDRGGDRGGRGGGGFRGDRGDREGRGGGGFRGDRGDREGRGGRGRGGFRGDRGGERGGYGDRAERGSQRGGGGGGAINVTDDSAFPSLGGA</sequence>
<dbReference type="GO" id="GO:0005737">
    <property type="term" value="C:cytoplasm"/>
    <property type="evidence" value="ECO:0007669"/>
    <property type="project" value="UniProtKB-SubCell"/>
</dbReference>
<evidence type="ECO:0000256" key="3">
    <source>
        <dbReference type="ARBA" id="ARBA00022490"/>
    </source>
</evidence>
<feature type="compositionally biased region" description="Basic and acidic residues" evidence="5">
    <location>
        <begin position="555"/>
        <end position="564"/>
    </location>
</feature>
<evidence type="ECO:0000313" key="8">
    <source>
        <dbReference type="Proteomes" id="UP000309340"/>
    </source>
</evidence>
<dbReference type="GO" id="GO:0000976">
    <property type="term" value="F:transcription cis-regulatory region binding"/>
    <property type="evidence" value="ECO:0007669"/>
    <property type="project" value="InterPro"/>
</dbReference>
<evidence type="ECO:0000256" key="4">
    <source>
        <dbReference type="ARBA" id="ARBA00023242"/>
    </source>
</evidence>
<dbReference type="InterPro" id="IPR004827">
    <property type="entry name" value="bZIP"/>
</dbReference>
<feature type="domain" description="BZIP" evidence="6">
    <location>
        <begin position="57"/>
        <end position="71"/>
    </location>
</feature>
<feature type="region of interest" description="Disordered" evidence="5">
    <location>
        <begin position="513"/>
        <end position="683"/>
    </location>
</feature>
<dbReference type="GO" id="GO:0001228">
    <property type="term" value="F:DNA-binding transcription activator activity, RNA polymerase II-specific"/>
    <property type="evidence" value="ECO:0007669"/>
    <property type="project" value="TreeGrafter"/>
</dbReference>
<dbReference type="CDD" id="cd14688">
    <property type="entry name" value="bZIP_YAP"/>
    <property type="match status" value="1"/>
</dbReference>
<protein>
    <recommendedName>
        <fullName evidence="6">BZIP domain-containing protein</fullName>
    </recommendedName>
</protein>
<reference evidence="7 8" key="1">
    <citation type="submission" date="2017-03" db="EMBL/GenBank/DDBJ databases">
        <title>Genomes of endolithic fungi from Antarctica.</title>
        <authorList>
            <person name="Coleine C."/>
            <person name="Masonjones S."/>
            <person name="Stajich J.E."/>
        </authorList>
    </citation>
    <scope>NUCLEOTIDE SEQUENCE [LARGE SCALE GENOMIC DNA]</scope>
    <source>
        <strain evidence="7 8">CCFEE 5184</strain>
    </source>
</reference>
<feature type="region of interest" description="Disordered" evidence="5">
    <location>
        <begin position="1"/>
        <end position="68"/>
    </location>
</feature>
<feature type="compositionally biased region" description="Polar residues" evidence="5">
    <location>
        <begin position="169"/>
        <end position="180"/>
    </location>
</feature>
<comment type="caution">
    <text evidence="7">The sequence shown here is derived from an EMBL/GenBank/DDBJ whole genome shotgun (WGS) entry which is preliminary data.</text>
</comment>
<dbReference type="SUPFAM" id="SSF57959">
    <property type="entry name" value="Leucine zipper domain"/>
    <property type="match status" value="1"/>
</dbReference>
<dbReference type="InterPro" id="IPR019084">
    <property type="entry name" value="STM1-like_N"/>
</dbReference>
<dbReference type="Gene3D" id="6.10.140.1040">
    <property type="match status" value="1"/>
</dbReference>
<dbReference type="PROSITE" id="PS00036">
    <property type="entry name" value="BZIP_BASIC"/>
    <property type="match status" value="1"/>
</dbReference>
<accession>A0A4U0XN46</accession>
<dbReference type="InterPro" id="IPR046347">
    <property type="entry name" value="bZIP_sf"/>
</dbReference>
<dbReference type="PANTHER" id="PTHR40621:SF9">
    <property type="entry name" value="MEAB PROTEIN"/>
    <property type="match status" value="1"/>
</dbReference>
<name>A0A4U0XN46_9PEZI</name>
<feature type="region of interest" description="Disordered" evidence="5">
    <location>
        <begin position="139"/>
        <end position="236"/>
    </location>
</feature>
<evidence type="ECO:0000313" key="7">
    <source>
        <dbReference type="EMBL" id="TKA77008.1"/>
    </source>
</evidence>
<evidence type="ECO:0000256" key="1">
    <source>
        <dbReference type="ARBA" id="ARBA00004123"/>
    </source>
</evidence>
<feature type="compositionally biased region" description="Polar residues" evidence="5">
    <location>
        <begin position="220"/>
        <end position="235"/>
    </location>
</feature>
<proteinExistence type="predicted"/>
<dbReference type="GO" id="GO:0090575">
    <property type="term" value="C:RNA polymerase II transcription regulator complex"/>
    <property type="evidence" value="ECO:0007669"/>
    <property type="project" value="TreeGrafter"/>
</dbReference>
<feature type="compositionally biased region" description="Basic and acidic residues" evidence="5">
    <location>
        <begin position="640"/>
        <end position="659"/>
    </location>
</feature>
<feature type="compositionally biased region" description="Basic and acidic residues" evidence="5">
    <location>
        <begin position="299"/>
        <end position="315"/>
    </location>
</feature>
<organism evidence="7 8">
    <name type="scientific">Friedmanniomyces simplex</name>
    <dbReference type="NCBI Taxonomy" id="329884"/>
    <lineage>
        <taxon>Eukaryota</taxon>
        <taxon>Fungi</taxon>
        <taxon>Dikarya</taxon>
        <taxon>Ascomycota</taxon>
        <taxon>Pezizomycotina</taxon>
        <taxon>Dothideomycetes</taxon>
        <taxon>Dothideomycetidae</taxon>
        <taxon>Mycosphaerellales</taxon>
        <taxon>Teratosphaeriaceae</taxon>
        <taxon>Friedmanniomyces</taxon>
    </lineage>
</organism>
<evidence type="ECO:0000256" key="2">
    <source>
        <dbReference type="ARBA" id="ARBA00004496"/>
    </source>
</evidence>
<dbReference type="Gene3D" id="1.20.5.170">
    <property type="match status" value="1"/>
</dbReference>
<feature type="compositionally biased region" description="Low complexity" evidence="5">
    <location>
        <begin position="193"/>
        <end position="211"/>
    </location>
</feature>
<evidence type="ECO:0000259" key="6">
    <source>
        <dbReference type="PROSITE" id="PS00036"/>
    </source>
</evidence>
<comment type="subcellular location">
    <subcellularLocation>
        <location evidence="2">Cytoplasm</location>
    </subcellularLocation>
    <subcellularLocation>
        <location evidence="1">Nucleus</location>
    </subcellularLocation>
</comment>
<dbReference type="EMBL" id="NAJQ01000148">
    <property type="protein sequence ID" value="TKA77008.1"/>
    <property type="molecule type" value="Genomic_DNA"/>
</dbReference>
<dbReference type="STRING" id="329884.A0A4U0XN46"/>